<evidence type="ECO:0000313" key="2">
    <source>
        <dbReference type="Proteomes" id="UP000335636"/>
    </source>
</evidence>
<dbReference type="Proteomes" id="UP000335636">
    <property type="component" value="Unassembled WGS sequence"/>
</dbReference>
<evidence type="ECO:0000313" key="1">
    <source>
        <dbReference type="EMBL" id="VTJ80795.1"/>
    </source>
</evidence>
<comment type="caution">
    <text evidence="1">The sequence shown here is derived from an EMBL/GenBank/DDBJ whole genome shotgun (WGS) entry which is preliminary data.</text>
</comment>
<sequence length="136" mass="15663">MGNKCDEKNIENQIKNFGSNLRFVGTTIAAGTMNLFHNRQLLHIKPNIDQNVLEQNIGKKWEDKTTEDPIENSGSNVTQITSYSGHKYYKHEECEENPCEFKQYEKFPDLMSLTSQLLLLSNSLTFYNSTHNTLKS</sequence>
<reference evidence="1" key="1">
    <citation type="submission" date="2019-04" db="EMBL/GenBank/DDBJ databases">
        <authorList>
            <person name="Alioto T."/>
            <person name="Alioto T."/>
        </authorList>
    </citation>
    <scope>NUCLEOTIDE SEQUENCE [LARGE SCALE GENOMIC DNA]</scope>
</reference>
<gene>
    <name evidence="1" type="ORF">MONAX_5E030863</name>
</gene>
<protein>
    <submittedName>
        <fullName evidence="1">Uncharacterized protein</fullName>
    </submittedName>
</protein>
<dbReference type="AlphaFoldDB" id="A0A5E4CG81"/>
<dbReference type="EMBL" id="CABDUW010001349">
    <property type="protein sequence ID" value="VTJ80795.1"/>
    <property type="molecule type" value="Genomic_DNA"/>
</dbReference>
<keyword evidence="2" id="KW-1185">Reference proteome</keyword>
<organism evidence="1 2">
    <name type="scientific">Marmota monax</name>
    <name type="common">Woodchuck</name>
    <dbReference type="NCBI Taxonomy" id="9995"/>
    <lineage>
        <taxon>Eukaryota</taxon>
        <taxon>Metazoa</taxon>
        <taxon>Chordata</taxon>
        <taxon>Craniata</taxon>
        <taxon>Vertebrata</taxon>
        <taxon>Euteleostomi</taxon>
        <taxon>Mammalia</taxon>
        <taxon>Eutheria</taxon>
        <taxon>Euarchontoglires</taxon>
        <taxon>Glires</taxon>
        <taxon>Rodentia</taxon>
        <taxon>Sciuromorpha</taxon>
        <taxon>Sciuridae</taxon>
        <taxon>Xerinae</taxon>
        <taxon>Marmotini</taxon>
        <taxon>Marmota</taxon>
    </lineage>
</organism>
<name>A0A5E4CG81_MARMO</name>
<proteinExistence type="predicted"/>
<accession>A0A5E4CG81</accession>